<keyword evidence="9" id="KW-0418">Kinase</keyword>
<dbReference type="InterPro" id="IPR029151">
    <property type="entry name" value="Sensor-like_sf"/>
</dbReference>
<dbReference type="Pfam" id="PF00512">
    <property type="entry name" value="HisKA"/>
    <property type="match status" value="1"/>
</dbReference>
<keyword evidence="21" id="KW-1185">Reference proteome</keyword>
<dbReference type="EMBL" id="CP137640">
    <property type="protein sequence ID" value="WVX80828.1"/>
    <property type="molecule type" value="Genomic_DNA"/>
</dbReference>
<dbReference type="GO" id="GO:0005524">
    <property type="term" value="F:ATP binding"/>
    <property type="evidence" value="ECO:0007669"/>
    <property type="project" value="UniProtKB-KW"/>
</dbReference>
<feature type="domain" description="Response regulatory" evidence="18">
    <location>
        <begin position="697"/>
        <end position="810"/>
    </location>
</feature>
<keyword evidence="10 20" id="KW-0067">ATP-binding</keyword>
<dbReference type="PANTHER" id="PTHR45339">
    <property type="entry name" value="HYBRID SIGNAL TRANSDUCTION HISTIDINE KINASE J"/>
    <property type="match status" value="1"/>
</dbReference>
<evidence type="ECO:0000256" key="12">
    <source>
        <dbReference type="ARBA" id="ARBA00023012"/>
    </source>
</evidence>
<dbReference type="CDD" id="cd00082">
    <property type="entry name" value="HisKA"/>
    <property type="match status" value="1"/>
</dbReference>
<proteinExistence type="predicted"/>
<dbReference type="Pfam" id="PF02743">
    <property type="entry name" value="dCache_1"/>
    <property type="match status" value="1"/>
</dbReference>
<dbReference type="SMART" id="SM00387">
    <property type="entry name" value="HATPase_c"/>
    <property type="match status" value="1"/>
</dbReference>
<dbReference type="SUPFAM" id="SSF103190">
    <property type="entry name" value="Sensory domain-like"/>
    <property type="match status" value="1"/>
</dbReference>
<dbReference type="CDD" id="cd16922">
    <property type="entry name" value="HATPase_EvgS-ArcB-TorS-like"/>
    <property type="match status" value="1"/>
</dbReference>
<comment type="catalytic activity">
    <reaction evidence="1">
        <text>ATP + protein L-histidine = ADP + protein N-phospho-L-histidine.</text>
        <dbReference type="EC" id="2.7.13.3"/>
    </reaction>
</comment>
<keyword evidence="11 16" id="KW-1133">Transmembrane helix</keyword>
<evidence type="ECO:0000259" key="18">
    <source>
        <dbReference type="PROSITE" id="PS50110"/>
    </source>
</evidence>
<feature type="transmembrane region" description="Helical" evidence="16">
    <location>
        <begin position="12"/>
        <end position="35"/>
    </location>
</feature>
<evidence type="ECO:0000256" key="8">
    <source>
        <dbReference type="ARBA" id="ARBA00022741"/>
    </source>
</evidence>
<evidence type="ECO:0000313" key="20">
    <source>
        <dbReference type="EMBL" id="WVX80828.1"/>
    </source>
</evidence>
<reference evidence="20 21" key="1">
    <citation type="submission" date="2023-10" db="EMBL/GenBank/DDBJ databases">
        <title>Niallia locisalis sp.nov. isolated from a salt pond sample.</title>
        <authorList>
            <person name="Li X.-J."/>
            <person name="Dong L."/>
        </authorList>
    </citation>
    <scope>NUCLEOTIDE SEQUENCE [LARGE SCALE GENOMIC DNA]</scope>
    <source>
        <strain evidence="20 21">DSM 29761</strain>
    </source>
</reference>
<protein>
    <recommendedName>
        <fullName evidence="3">histidine kinase</fullName>
        <ecNumber evidence="3">2.7.13.3</ecNumber>
    </recommendedName>
</protein>
<name>A0ABZ2CCQ4_9BACI</name>
<feature type="modified residue" description="4-aspartylphosphate" evidence="14">
    <location>
        <position position="746"/>
    </location>
</feature>
<dbReference type="Pfam" id="PF00072">
    <property type="entry name" value="Response_reg"/>
    <property type="match status" value="1"/>
</dbReference>
<dbReference type="Proteomes" id="UP001357223">
    <property type="component" value="Chromosome"/>
</dbReference>
<dbReference type="InterPro" id="IPR003594">
    <property type="entry name" value="HATPase_dom"/>
</dbReference>
<dbReference type="Gene3D" id="1.10.287.130">
    <property type="match status" value="1"/>
</dbReference>
<feature type="domain" description="HAMP" evidence="19">
    <location>
        <begin position="356"/>
        <end position="408"/>
    </location>
</feature>
<dbReference type="Gene3D" id="3.30.450.20">
    <property type="entry name" value="PAS domain"/>
    <property type="match status" value="2"/>
</dbReference>
<dbReference type="Gene3D" id="3.40.50.2300">
    <property type="match status" value="1"/>
</dbReference>
<dbReference type="SUPFAM" id="SSF52172">
    <property type="entry name" value="CheY-like"/>
    <property type="match status" value="1"/>
</dbReference>
<evidence type="ECO:0000256" key="16">
    <source>
        <dbReference type="SAM" id="Phobius"/>
    </source>
</evidence>
<dbReference type="CDD" id="cd17546">
    <property type="entry name" value="REC_hyHK_CKI1_RcsC-like"/>
    <property type="match status" value="1"/>
</dbReference>
<dbReference type="SMART" id="SM00304">
    <property type="entry name" value="HAMP"/>
    <property type="match status" value="1"/>
</dbReference>
<dbReference type="SMART" id="SM00388">
    <property type="entry name" value="HisKA"/>
    <property type="match status" value="1"/>
</dbReference>
<dbReference type="SUPFAM" id="SSF158472">
    <property type="entry name" value="HAMP domain-like"/>
    <property type="match status" value="1"/>
</dbReference>
<evidence type="ECO:0000256" key="4">
    <source>
        <dbReference type="ARBA" id="ARBA00022475"/>
    </source>
</evidence>
<dbReference type="InterPro" id="IPR003660">
    <property type="entry name" value="HAMP_dom"/>
</dbReference>
<evidence type="ECO:0000256" key="13">
    <source>
        <dbReference type="ARBA" id="ARBA00023136"/>
    </source>
</evidence>
<dbReference type="InterPro" id="IPR036890">
    <property type="entry name" value="HATPase_C_sf"/>
</dbReference>
<dbReference type="PRINTS" id="PR00344">
    <property type="entry name" value="BCTRLSENSOR"/>
</dbReference>
<feature type="coiled-coil region" evidence="15">
    <location>
        <begin position="393"/>
        <end position="441"/>
    </location>
</feature>
<evidence type="ECO:0000256" key="1">
    <source>
        <dbReference type="ARBA" id="ARBA00000085"/>
    </source>
</evidence>
<dbReference type="PROSITE" id="PS50110">
    <property type="entry name" value="RESPONSE_REGULATORY"/>
    <property type="match status" value="1"/>
</dbReference>
<evidence type="ECO:0000256" key="14">
    <source>
        <dbReference type="PROSITE-ProRule" id="PRU00169"/>
    </source>
</evidence>
<dbReference type="Gene3D" id="6.10.340.10">
    <property type="match status" value="1"/>
</dbReference>
<dbReference type="SMART" id="SM00448">
    <property type="entry name" value="REC"/>
    <property type="match status" value="1"/>
</dbReference>
<dbReference type="EC" id="2.7.13.3" evidence="3"/>
<evidence type="ECO:0000256" key="3">
    <source>
        <dbReference type="ARBA" id="ARBA00012438"/>
    </source>
</evidence>
<accession>A0ABZ2CCQ4</accession>
<dbReference type="CDD" id="cd12913">
    <property type="entry name" value="PDC1_MCP_like"/>
    <property type="match status" value="1"/>
</dbReference>
<evidence type="ECO:0000256" key="9">
    <source>
        <dbReference type="ARBA" id="ARBA00022777"/>
    </source>
</evidence>
<keyword evidence="6" id="KW-0808">Transferase</keyword>
<dbReference type="InterPro" id="IPR033479">
    <property type="entry name" value="dCache_1"/>
</dbReference>
<gene>
    <name evidence="20" type="ORF">R4Z09_27020</name>
</gene>
<evidence type="ECO:0000313" key="21">
    <source>
        <dbReference type="Proteomes" id="UP001357223"/>
    </source>
</evidence>
<evidence type="ECO:0000256" key="15">
    <source>
        <dbReference type="SAM" id="Coils"/>
    </source>
</evidence>
<dbReference type="SUPFAM" id="SSF55874">
    <property type="entry name" value="ATPase domain of HSP90 chaperone/DNA topoisomerase II/histidine kinase"/>
    <property type="match status" value="1"/>
</dbReference>
<feature type="domain" description="Histidine kinase" evidence="17">
    <location>
        <begin position="448"/>
        <end position="672"/>
    </location>
</feature>
<dbReference type="Pfam" id="PF02518">
    <property type="entry name" value="HATPase_c"/>
    <property type="match status" value="1"/>
</dbReference>
<dbReference type="InterPro" id="IPR001789">
    <property type="entry name" value="Sig_transdc_resp-reg_receiver"/>
</dbReference>
<evidence type="ECO:0000256" key="7">
    <source>
        <dbReference type="ARBA" id="ARBA00022692"/>
    </source>
</evidence>
<dbReference type="Pfam" id="PF00672">
    <property type="entry name" value="HAMP"/>
    <property type="match status" value="1"/>
</dbReference>
<dbReference type="RefSeq" id="WP_338449759.1">
    <property type="nucleotide sequence ID" value="NZ_CP137640.1"/>
</dbReference>
<keyword evidence="8" id="KW-0547">Nucleotide-binding</keyword>
<dbReference type="InterPro" id="IPR004358">
    <property type="entry name" value="Sig_transdc_His_kin-like_C"/>
</dbReference>
<keyword evidence="7 16" id="KW-0812">Transmembrane</keyword>
<evidence type="ECO:0000256" key="6">
    <source>
        <dbReference type="ARBA" id="ARBA00022679"/>
    </source>
</evidence>
<comment type="subcellular location">
    <subcellularLocation>
        <location evidence="2">Cell membrane</location>
        <topology evidence="2">Multi-pass membrane protein</topology>
    </subcellularLocation>
</comment>
<dbReference type="PANTHER" id="PTHR45339:SF1">
    <property type="entry name" value="HYBRID SIGNAL TRANSDUCTION HISTIDINE KINASE J"/>
    <property type="match status" value="1"/>
</dbReference>
<keyword evidence="4" id="KW-1003">Cell membrane</keyword>
<evidence type="ECO:0000259" key="19">
    <source>
        <dbReference type="PROSITE" id="PS50885"/>
    </source>
</evidence>
<dbReference type="PROSITE" id="PS50109">
    <property type="entry name" value="HIS_KIN"/>
    <property type="match status" value="1"/>
</dbReference>
<keyword evidence="12" id="KW-0902">Two-component regulatory system</keyword>
<dbReference type="SUPFAM" id="SSF47384">
    <property type="entry name" value="Homodimeric domain of signal transducing histidine kinase"/>
    <property type="match status" value="1"/>
</dbReference>
<evidence type="ECO:0000256" key="2">
    <source>
        <dbReference type="ARBA" id="ARBA00004651"/>
    </source>
</evidence>
<dbReference type="InterPro" id="IPR005467">
    <property type="entry name" value="His_kinase_dom"/>
</dbReference>
<dbReference type="Gene3D" id="3.30.565.10">
    <property type="entry name" value="Histidine kinase-like ATPase, C-terminal domain"/>
    <property type="match status" value="1"/>
</dbReference>
<dbReference type="InterPro" id="IPR036097">
    <property type="entry name" value="HisK_dim/P_sf"/>
</dbReference>
<keyword evidence="5 14" id="KW-0597">Phosphoprotein</keyword>
<keyword evidence="13 16" id="KW-0472">Membrane</keyword>
<dbReference type="CDD" id="cd06225">
    <property type="entry name" value="HAMP"/>
    <property type="match status" value="1"/>
</dbReference>
<evidence type="ECO:0000259" key="17">
    <source>
        <dbReference type="PROSITE" id="PS50109"/>
    </source>
</evidence>
<organism evidence="20 21">
    <name type="scientific">Niallia oryzisoli</name>
    <dbReference type="NCBI Taxonomy" id="1737571"/>
    <lineage>
        <taxon>Bacteria</taxon>
        <taxon>Bacillati</taxon>
        <taxon>Bacillota</taxon>
        <taxon>Bacilli</taxon>
        <taxon>Bacillales</taxon>
        <taxon>Bacillaceae</taxon>
        <taxon>Niallia</taxon>
    </lineage>
</organism>
<dbReference type="PROSITE" id="PS50885">
    <property type="entry name" value="HAMP"/>
    <property type="match status" value="1"/>
</dbReference>
<dbReference type="InterPro" id="IPR011006">
    <property type="entry name" value="CheY-like_superfamily"/>
</dbReference>
<sequence length="917" mass="103184">MEKRKSSIRGIISISFIFLMVSTLITIGFIIFSNWNASSESVIEKLENDASKDILNEIDELISVPADMNKLNQHIIADNIIDFSNKAKREAFFANIIQASSEEIYSFSYGMENGDYYGARRNADNDLELYRSTAETNRHSLYYSVTKNMTEGAFVEDFGEFDPRTRIWYTMAKKKGKPIFSPLYKHFVKDDLVLTSAYPIYSKNGQLQGVLGTHITLSSLNQFLKNVVSDRMAAAYVMEKGTGELVANSLDGPNFEKHADGTFNRISIDSLEDTSIRDAYNEFLTTNNDKIIKETENGSLHIKLTEYEREGIDWLIITAIPDQPFTSDIHKNIQTAILLSVLALLLSIVIYRKSTDFMLKPINNLMDAAEKFSKGDLQQRAGVYKNDEIGMLSKSFNNMADELYKHINNLEEKVKERTAEIEKTNVELKCAKIEADKANAAKSEFLANMSHEIRTPLNAVIGFSELLQNTVQDEKHKRYIKTINTAGNGLLMIINDILDLSKIEAGKMELHSRPVTLPAIFKEVETIFTQKVQEKGIEFRIDIQGDIPELVLFDEVRIRQILLNLAGNAVKFTEKGYVKLSIKTRPSKTNDMSCVDLQLSVEDTGIGIPDYEKEKIFESFTQVSGQSIKKYGGTGLGLAITKKLVEMMNGKISLESEVGKGSIFRVLFTNVQIAATESYSDKIDTTSFWQYHFSNETILIVDDIETNRFLLKELLSKAGLRILLAGNGHEALKICLNERPDLIITDLVMPVMDGFEVSAKLKALPHTKDIPIIALSASTSQVLPEGSLFDGYLIKPVHAEQLLSKLAQFIHHNKEFPDPSFETKGCDEDTALAPEEWEEIRTQLLPYVKKAASTIIISSVKSLADRLISIGEQHQSRLLITEGKELLSHVECYDIVKIKNKLKQIEKILAEGRTDGE</sequence>
<evidence type="ECO:0000256" key="5">
    <source>
        <dbReference type="ARBA" id="ARBA00022553"/>
    </source>
</evidence>
<evidence type="ECO:0000256" key="10">
    <source>
        <dbReference type="ARBA" id="ARBA00022840"/>
    </source>
</evidence>
<keyword evidence="15" id="KW-0175">Coiled coil</keyword>
<evidence type="ECO:0000256" key="11">
    <source>
        <dbReference type="ARBA" id="ARBA00022989"/>
    </source>
</evidence>
<dbReference type="InterPro" id="IPR003661">
    <property type="entry name" value="HisK_dim/P_dom"/>
</dbReference>